<dbReference type="Pfam" id="PF04750">
    <property type="entry name" value="Far-17a_AIG1"/>
    <property type="match status" value="1"/>
</dbReference>
<feature type="transmembrane region" description="Helical" evidence="5">
    <location>
        <begin position="108"/>
        <end position="126"/>
    </location>
</feature>
<reference evidence="6 7" key="1">
    <citation type="submission" date="2024-05" db="EMBL/GenBank/DDBJ databases">
        <title>A draft genome resource for the thread blight pathogen Marasmius tenuissimus strain MS-2.</title>
        <authorList>
            <person name="Yulfo-Soto G.E."/>
            <person name="Baruah I.K."/>
            <person name="Amoako-Attah I."/>
            <person name="Bukari Y."/>
            <person name="Meinhardt L.W."/>
            <person name="Bailey B.A."/>
            <person name="Cohen S.P."/>
        </authorList>
    </citation>
    <scope>NUCLEOTIDE SEQUENCE [LARGE SCALE GENOMIC DNA]</scope>
    <source>
        <strain evidence="6 7">MS-2</strain>
    </source>
</reference>
<evidence type="ECO:0000256" key="2">
    <source>
        <dbReference type="ARBA" id="ARBA00022692"/>
    </source>
</evidence>
<evidence type="ECO:0000256" key="3">
    <source>
        <dbReference type="ARBA" id="ARBA00022989"/>
    </source>
</evidence>
<evidence type="ECO:0000256" key="4">
    <source>
        <dbReference type="ARBA" id="ARBA00023136"/>
    </source>
</evidence>
<dbReference type="Proteomes" id="UP001437256">
    <property type="component" value="Unassembled WGS sequence"/>
</dbReference>
<protein>
    <submittedName>
        <fullName evidence="6">Uncharacterized protein</fullName>
    </submittedName>
</protein>
<dbReference type="PANTHER" id="PTHR10989:SF16">
    <property type="entry name" value="AT02829P-RELATED"/>
    <property type="match status" value="1"/>
</dbReference>
<keyword evidence="7" id="KW-1185">Reference proteome</keyword>
<evidence type="ECO:0000256" key="5">
    <source>
        <dbReference type="SAM" id="Phobius"/>
    </source>
</evidence>
<gene>
    <name evidence="6" type="ORF">AAF712_001349</name>
</gene>
<keyword evidence="4 5" id="KW-0472">Membrane</keyword>
<keyword evidence="2 5" id="KW-0812">Transmembrane</keyword>
<dbReference type="InterPro" id="IPR006838">
    <property type="entry name" value="ADTRP_AIG1"/>
</dbReference>
<evidence type="ECO:0000256" key="1">
    <source>
        <dbReference type="ARBA" id="ARBA00004127"/>
    </source>
</evidence>
<comment type="caution">
    <text evidence="6">The sequence shown here is derived from an EMBL/GenBank/DDBJ whole genome shotgun (WGS) entry which is preliminary data.</text>
</comment>
<organism evidence="6 7">
    <name type="scientific">Marasmius tenuissimus</name>
    <dbReference type="NCBI Taxonomy" id="585030"/>
    <lineage>
        <taxon>Eukaryota</taxon>
        <taxon>Fungi</taxon>
        <taxon>Dikarya</taxon>
        <taxon>Basidiomycota</taxon>
        <taxon>Agaricomycotina</taxon>
        <taxon>Agaricomycetes</taxon>
        <taxon>Agaricomycetidae</taxon>
        <taxon>Agaricales</taxon>
        <taxon>Marasmiineae</taxon>
        <taxon>Marasmiaceae</taxon>
        <taxon>Marasmius</taxon>
    </lineage>
</organism>
<accession>A0ABR3AC03</accession>
<feature type="transmembrane region" description="Helical" evidence="5">
    <location>
        <begin position="22"/>
        <end position="41"/>
    </location>
</feature>
<evidence type="ECO:0000313" key="6">
    <source>
        <dbReference type="EMBL" id="KAL0071492.1"/>
    </source>
</evidence>
<dbReference type="EMBL" id="JBBXMP010000003">
    <property type="protein sequence ID" value="KAL0071492.1"/>
    <property type="molecule type" value="Genomic_DNA"/>
</dbReference>
<proteinExistence type="predicted"/>
<comment type="subcellular location">
    <subcellularLocation>
        <location evidence="1">Endomembrane system</location>
        <topology evidence="1">Multi-pass membrane protein</topology>
    </subcellularLocation>
</comment>
<evidence type="ECO:0000313" key="7">
    <source>
        <dbReference type="Proteomes" id="UP001437256"/>
    </source>
</evidence>
<dbReference type="PANTHER" id="PTHR10989">
    <property type="entry name" value="ANDROGEN-INDUCED PROTEIN 1-RELATED"/>
    <property type="match status" value="1"/>
</dbReference>
<name>A0ABR3AC03_9AGAR</name>
<feature type="transmembrane region" description="Helical" evidence="5">
    <location>
        <begin position="146"/>
        <end position="167"/>
    </location>
</feature>
<keyword evidence="3 5" id="KW-1133">Transmembrane helix</keyword>
<sequence>MASSVLLDLFPSSKNLKVLKRAIFMIAMPLAAVISCVYWSLLLLDPSMILQEGKPLTDDPLVNESLEKLVLVRLPVSVDLALHLSPALSLLVDFFVLEERYKPGEVKYSAPGMTLAYTVLYGLWVEHCAKHNNGLYPYPFLTLNPLSIRVAIYAAAGTFAYLSFTILNRLHK</sequence>